<accession>A0A918IYA2</accession>
<feature type="transmembrane region" description="Helical" evidence="1">
    <location>
        <begin position="264"/>
        <end position="284"/>
    </location>
</feature>
<proteinExistence type="predicted"/>
<reference evidence="2" key="2">
    <citation type="submission" date="2020-09" db="EMBL/GenBank/DDBJ databases">
        <authorList>
            <person name="Sun Q."/>
            <person name="Kim S."/>
        </authorList>
    </citation>
    <scope>NUCLEOTIDE SEQUENCE</scope>
    <source>
        <strain evidence="2">KCTC 23714</strain>
    </source>
</reference>
<dbReference type="Proteomes" id="UP000628984">
    <property type="component" value="Unassembled WGS sequence"/>
</dbReference>
<dbReference type="EMBL" id="BMYQ01000010">
    <property type="protein sequence ID" value="GGW38561.1"/>
    <property type="molecule type" value="Genomic_DNA"/>
</dbReference>
<feature type="transmembrane region" description="Helical" evidence="1">
    <location>
        <begin position="112"/>
        <end position="135"/>
    </location>
</feature>
<dbReference type="Gene3D" id="1.20.1250.20">
    <property type="entry name" value="MFS general substrate transporter like domains"/>
    <property type="match status" value="1"/>
</dbReference>
<feature type="transmembrane region" description="Helical" evidence="1">
    <location>
        <begin position="20"/>
        <end position="39"/>
    </location>
</feature>
<feature type="transmembrane region" description="Helical" evidence="1">
    <location>
        <begin position="219"/>
        <end position="252"/>
    </location>
</feature>
<feature type="transmembrane region" description="Helical" evidence="1">
    <location>
        <begin position="187"/>
        <end position="207"/>
    </location>
</feature>
<dbReference type="RefSeq" id="WP_189634575.1">
    <property type="nucleotide sequence ID" value="NZ_BMYQ01000010.1"/>
</dbReference>
<dbReference type="SUPFAM" id="SSF103473">
    <property type="entry name" value="MFS general substrate transporter"/>
    <property type="match status" value="2"/>
</dbReference>
<feature type="transmembrane region" description="Helical" evidence="1">
    <location>
        <begin position="291"/>
        <end position="310"/>
    </location>
</feature>
<evidence type="ECO:0000313" key="2">
    <source>
        <dbReference type="EMBL" id="GGW38561.1"/>
    </source>
</evidence>
<feature type="transmembrane region" description="Helical" evidence="1">
    <location>
        <begin position="45"/>
        <end position="66"/>
    </location>
</feature>
<gene>
    <name evidence="2" type="ORF">GCM10011452_28660</name>
</gene>
<dbReference type="InterPro" id="IPR036259">
    <property type="entry name" value="MFS_trans_sf"/>
</dbReference>
<organism evidence="2 3">
    <name type="scientific">Gemmobacter lanyuensis</name>
    <dbReference type="NCBI Taxonomy" id="1054497"/>
    <lineage>
        <taxon>Bacteria</taxon>
        <taxon>Pseudomonadati</taxon>
        <taxon>Pseudomonadota</taxon>
        <taxon>Alphaproteobacteria</taxon>
        <taxon>Rhodobacterales</taxon>
        <taxon>Paracoccaceae</taxon>
        <taxon>Gemmobacter</taxon>
    </lineage>
</organism>
<feature type="transmembrane region" description="Helical" evidence="1">
    <location>
        <begin position="316"/>
        <end position="340"/>
    </location>
</feature>
<keyword evidence="3" id="KW-1185">Reference proteome</keyword>
<dbReference type="AlphaFoldDB" id="A0A918IYA2"/>
<evidence type="ECO:0000256" key="1">
    <source>
        <dbReference type="SAM" id="Phobius"/>
    </source>
</evidence>
<evidence type="ECO:0000313" key="3">
    <source>
        <dbReference type="Proteomes" id="UP000628984"/>
    </source>
</evidence>
<dbReference type="Pfam" id="PF13347">
    <property type="entry name" value="MFS_2"/>
    <property type="match status" value="1"/>
</dbReference>
<feature type="transmembrane region" description="Helical" evidence="1">
    <location>
        <begin position="87"/>
        <end position="106"/>
    </location>
</feature>
<keyword evidence="1" id="KW-0812">Transmembrane</keyword>
<keyword evidence="1" id="KW-0472">Membrane</keyword>
<feature type="transmembrane region" description="Helical" evidence="1">
    <location>
        <begin position="161"/>
        <end position="181"/>
    </location>
</feature>
<name>A0A918IYA2_9RHOB</name>
<sequence>MAGQDNSCGPAGPVGSAFTYPLVGLYALMLSAAGLPLYIHLPQFAAVELGINLGALGVILLAIRLFDLLQDPVIGWAIDRWPGAQGAFAGAAALGLAAGFPLLFGLERGEDVAPRLVVTLLLLYTAYSLGSILLYSRSTSFARRPGADELVVVATYREGGALAGVLLAAIAPAALVALGAGASGYPAFGLALGLVALAAALLCRPIWQRLPPAGQGLSLAGLAAAGGVRLLALGLVNGLPVAITSTLFLFFVEDRLALKGTAGPLLVLFFLGAGLSIPVWSAIARRIGPRATLGISMPLAIAAFAGSAFLGAGDFAAFAVICLISGATLGAETLLLPAMFSVALARAGLQASLAFGVWTLAGKLGLSIAAFLVMPVLDWNGFQPNGPNTPAALDMLTFLYAVLPCGLKVIGTVLVWRLPKDGAA</sequence>
<feature type="transmembrane region" description="Helical" evidence="1">
    <location>
        <begin position="352"/>
        <end position="377"/>
    </location>
</feature>
<keyword evidence="1" id="KW-1133">Transmembrane helix</keyword>
<protein>
    <submittedName>
        <fullName evidence="2">Sugar:cation symporter</fullName>
    </submittedName>
</protein>
<comment type="caution">
    <text evidence="2">The sequence shown here is derived from an EMBL/GenBank/DDBJ whole genome shotgun (WGS) entry which is preliminary data.</text>
</comment>
<feature type="transmembrane region" description="Helical" evidence="1">
    <location>
        <begin position="397"/>
        <end position="418"/>
    </location>
</feature>
<reference evidence="2" key="1">
    <citation type="journal article" date="2014" name="Int. J. Syst. Evol. Microbiol.">
        <title>Complete genome sequence of Corynebacterium casei LMG S-19264T (=DSM 44701T), isolated from a smear-ripened cheese.</title>
        <authorList>
            <consortium name="US DOE Joint Genome Institute (JGI-PGF)"/>
            <person name="Walter F."/>
            <person name="Albersmeier A."/>
            <person name="Kalinowski J."/>
            <person name="Ruckert C."/>
        </authorList>
    </citation>
    <scope>NUCLEOTIDE SEQUENCE</scope>
    <source>
        <strain evidence="2">KCTC 23714</strain>
    </source>
</reference>